<dbReference type="PANTHER" id="PTHR48020">
    <property type="entry name" value="PROTON MYO-INOSITOL COTRANSPORTER"/>
    <property type="match status" value="1"/>
</dbReference>
<evidence type="ECO:0000256" key="3">
    <source>
        <dbReference type="ARBA" id="ARBA00022448"/>
    </source>
</evidence>
<feature type="domain" description="Major facilitator superfamily (MFS) profile" evidence="11">
    <location>
        <begin position="35"/>
        <end position="250"/>
    </location>
</feature>
<evidence type="ECO:0000256" key="10">
    <source>
        <dbReference type="SAM" id="Phobius"/>
    </source>
</evidence>
<dbReference type="InterPro" id="IPR036259">
    <property type="entry name" value="MFS_trans_sf"/>
</dbReference>
<comment type="similarity">
    <text evidence="2">Belongs to the major facilitator superfamily. Sugar transporter (TC 2.A.1.1) family.</text>
</comment>
<feature type="transmembrane region" description="Helical" evidence="10">
    <location>
        <begin position="34"/>
        <end position="53"/>
    </location>
</feature>
<feature type="transmembrane region" description="Helical" evidence="10">
    <location>
        <begin position="130"/>
        <end position="152"/>
    </location>
</feature>
<dbReference type="EMBL" id="CAADJE010000016">
    <property type="protein sequence ID" value="VFS60544.1"/>
    <property type="molecule type" value="Genomic_DNA"/>
</dbReference>
<dbReference type="Proteomes" id="UP000345637">
    <property type="component" value="Unassembled WGS sequence"/>
</dbReference>
<dbReference type="Gene3D" id="1.20.1250.20">
    <property type="entry name" value="MFS general substrate transporter like domains"/>
    <property type="match status" value="1"/>
</dbReference>
<evidence type="ECO:0000256" key="7">
    <source>
        <dbReference type="ARBA" id="ARBA00022847"/>
    </source>
</evidence>
<organism evidence="12 13">
    <name type="scientific">Raoultella planticola</name>
    <name type="common">Klebsiella planticola</name>
    <dbReference type="NCBI Taxonomy" id="575"/>
    <lineage>
        <taxon>Bacteria</taxon>
        <taxon>Pseudomonadati</taxon>
        <taxon>Pseudomonadota</taxon>
        <taxon>Gammaproteobacteria</taxon>
        <taxon>Enterobacterales</taxon>
        <taxon>Enterobacteriaceae</taxon>
        <taxon>Klebsiella/Raoultella group</taxon>
        <taxon>Raoultella</taxon>
    </lineage>
</organism>
<dbReference type="PROSITE" id="PS50850">
    <property type="entry name" value="MFS"/>
    <property type="match status" value="1"/>
</dbReference>
<dbReference type="AlphaFoldDB" id="A0A485AHL2"/>
<dbReference type="GO" id="GO:0005886">
    <property type="term" value="C:plasma membrane"/>
    <property type="evidence" value="ECO:0007669"/>
    <property type="project" value="UniProtKB-SubCell"/>
</dbReference>
<feature type="transmembrane region" description="Helical" evidence="10">
    <location>
        <begin position="73"/>
        <end position="92"/>
    </location>
</feature>
<protein>
    <submittedName>
        <fullName evidence="12">Probable metabolite transport protein CsbC</fullName>
    </submittedName>
</protein>
<evidence type="ECO:0000313" key="13">
    <source>
        <dbReference type="Proteomes" id="UP000345637"/>
    </source>
</evidence>
<keyword evidence="5" id="KW-0762">Sugar transport</keyword>
<dbReference type="Pfam" id="PF07690">
    <property type="entry name" value="MFS_1"/>
    <property type="match status" value="1"/>
</dbReference>
<dbReference type="InterPro" id="IPR050814">
    <property type="entry name" value="Myo-inositol_Transporter"/>
</dbReference>
<proteinExistence type="inferred from homology"/>
<dbReference type="PANTHER" id="PTHR48020:SF12">
    <property type="entry name" value="PROTON MYO-INOSITOL COTRANSPORTER"/>
    <property type="match status" value="1"/>
</dbReference>
<evidence type="ECO:0000256" key="4">
    <source>
        <dbReference type="ARBA" id="ARBA00022475"/>
    </source>
</evidence>
<dbReference type="PROSITE" id="PS00217">
    <property type="entry name" value="SUGAR_TRANSPORT_2"/>
    <property type="match status" value="1"/>
</dbReference>
<dbReference type="GO" id="GO:0015293">
    <property type="term" value="F:symporter activity"/>
    <property type="evidence" value="ECO:0007669"/>
    <property type="project" value="UniProtKB-KW"/>
</dbReference>
<dbReference type="SUPFAM" id="SSF103473">
    <property type="entry name" value="MFS general substrate transporter"/>
    <property type="match status" value="1"/>
</dbReference>
<feature type="transmembrane region" description="Helical" evidence="10">
    <location>
        <begin position="164"/>
        <end position="183"/>
    </location>
</feature>
<dbReference type="InterPro" id="IPR011701">
    <property type="entry name" value="MFS"/>
</dbReference>
<evidence type="ECO:0000256" key="5">
    <source>
        <dbReference type="ARBA" id="ARBA00022597"/>
    </source>
</evidence>
<feature type="transmembrane region" description="Helical" evidence="10">
    <location>
        <begin position="189"/>
        <end position="213"/>
    </location>
</feature>
<feature type="transmembrane region" description="Helical" evidence="10">
    <location>
        <begin position="99"/>
        <end position="118"/>
    </location>
</feature>
<evidence type="ECO:0000256" key="1">
    <source>
        <dbReference type="ARBA" id="ARBA00004651"/>
    </source>
</evidence>
<keyword evidence="7" id="KW-0769">Symport</keyword>
<evidence type="ECO:0000313" key="12">
    <source>
        <dbReference type="EMBL" id="VFS60544.1"/>
    </source>
</evidence>
<reference evidence="12 13" key="1">
    <citation type="submission" date="2019-03" db="EMBL/GenBank/DDBJ databases">
        <authorList>
            <consortium name="Pathogen Informatics"/>
        </authorList>
    </citation>
    <scope>NUCLEOTIDE SEQUENCE [LARGE SCALE GENOMIC DNA]</scope>
    <source>
        <strain evidence="12 13">NCTC12998</strain>
    </source>
</reference>
<evidence type="ECO:0000256" key="8">
    <source>
        <dbReference type="ARBA" id="ARBA00022989"/>
    </source>
</evidence>
<dbReference type="InterPro" id="IPR005829">
    <property type="entry name" value="Sugar_transporter_CS"/>
</dbReference>
<accession>A0A485AHL2</accession>
<dbReference type="InterPro" id="IPR020846">
    <property type="entry name" value="MFS_dom"/>
</dbReference>
<evidence type="ECO:0000256" key="6">
    <source>
        <dbReference type="ARBA" id="ARBA00022692"/>
    </source>
</evidence>
<name>A0A485AHL2_RAOPL</name>
<sequence>MSVHKNTSKKNIRGIDDIIQFIDAQPNITGKAGIIWWLALGGLFLDAFSNSALSAGLNPMTRDLQLSATDVAMLTSFSSWIAIIFNPVGGWIADRWGRVTPLIAAKICAVLGAILVTFSHDFNLILTGRFFVGIAYGMDFAVAMALLAEFTPARFKSRLNTWQGVWYVAVCLNLVLALLFYSWQVGDTIWRYSVAATALCGIIILLLQIRYLVESPVWLARKSRLPDAVTAMQKYMAIVLFSPPPANKNR</sequence>
<keyword evidence="4" id="KW-1003">Cell membrane</keyword>
<keyword evidence="9 10" id="KW-0472">Membrane</keyword>
<evidence type="ECO:0000256" key="9">
    <source>
        <dbReference type="ARBA" id="ARBA00023136"/>
    </source>
</evidence>
<evidence type="ECO:0000256" key="2">
    <source>
        <dbReference type="ARBA" id="ARBA00010992"/>
    </source>
</evidence>
<keyword evidence="8 10" id="KW-1133">Transmembrane helix</keyword>
<keyword evidence="6 10" id="KW-0812">Transmembrane</keyword>
<evidence type="ECO:0000259" key="11">
    <source>
        <dbReference type="PROSITE" id="PS50850"/>
    </source>
</evidence>
<keyword evidence="3" id="KW-0813">Transport</keyword>
<comment type="subcellular location">
    <subcellularLocation>
        <location evidence="1">Cell membrane</location>
        <topology evidence="1">Multi-pass membrane protein</topology>
    </subcellularLocation>
</comment>
<gene>
    <name evidence="12" type="primary">csbC_1</name>
    <name evidence="12" type="ORF">NCTC12998_01355</name>
</gene>